<organism evidence="2 3">
    <name type="scientific">Seminavis robusta</name>
    <dbReference type="NCBI Taxonomy" id="568900"/>
    <lineage>
        <taxon>Eukaryota</taxon>
        <taxon>Sar</taxon>
        <taxon>Stramenopiles</taxon>
        <taxon>Ochrophyta</taxon>
        <taxon>Bacillariophyta</taxon>
        <taxon>Bacillariophyceae</taxon>
        <taxon>Bacillariophycidae</taxon>
        <taxon>Naviculales</taxon>
        <taxon>Naviculaceae</taxon>
        <taxon>Seminavis</taxon>
    </lineage>
</organism>
<gene>
    <name evidence="2" type="ORF">SEMRO_754_G197530.1</name>
</gene>
<keyword evidence="3" id="KW-1185">Reference proteome</keyword>
<accession>A0A9N8HKG1</accession>
<name>A0A9N8HKG1_9STRA</name>
<protein>
    <submittedName>
        <fullName evidence="2">Uncharacterized protein</fullName>
    </submittedName>
</protein>
<evidence type="ECO:0000313" key="3">
    <source>
        <dbReference type="Proteomes" id="UP001153069"/>
    </source>
</evidence>
<feature type="compositionally biased region" description="Acidic residues" evidence="1">
    <location>
        <begin position="402"/>
        <end position="424"/>
    </location>
</feature>
<reference evidence="2" key="1">
    <citation type="submission" date="2020-06" db="EMBL/GenBank/DDBJ databases">
        <authorList>
            <consortium name="Plant Systems Biology data submission"/>
        </authorList>
    </citation>
    <scope>NUCLEOTIDE SEQUENCE</scope>
    <source>
        <strain evidence="2">D6</strain>
    </source>
</reference>
<dbReference type="EMBL" id="CAICTM010000753">
    <property type="protein sequence ID" value="CAB9516012.1"/>
    <property type="molecule type" value="Genomic_DNA"/>
</dbReference>
<sequence length="430" mass="48397">MWLLHIDDDQENRVPATVQVSSNRRKKSPRSPQNSFEDLVTMGNTRNSSKKRAARDKQAQKMAKKARSKENPTQEAQGDSKPAAKDTTFTFAQVAQLVKSGGQLAQKKETQANIEDFVKQEYWRRVKFITNDAGAIKGCHAYLNHHQKLMGDDDAAERHAFCVLYKDHFVDCLNKQRGYAQNRVRDACSQWMQAHNGQMPPKDGLSALLSRTWNPPAPLADNATDDQKKKWEAEWDLAIWYWDSLLAKATGNSQHWNEGIRYYKTISTACKPLDPNYLFMHTTTEAIALTFVRNNYRKWAAMEALKRANAGKKIKIMNGAAPTDVGNDPVVQGTFVTVYEDNGNKLARETPQSSAMEEAILAQLHNVHGLFAESQEEERRMKRRKSSIIDSAFMEEISGMESSDDETEAADEDQQGGGSDDDESSCALAV</sequence>
<comment type="caution">
    <text evidence="2">The sequence shown here is derived from an EMBL/GenBank/DDBJ whole genome shotgun (WGS) entry which is preliminary data.</text>
</comment>
<proteinExistence type="predicted"/>
<evidence type="ECO:0000256" key="1">
    <source>
        <dbReference type="SAM" id="MobiDB-lite"/>
    </source>
</evidence>
<evidence type="ECO:0000313" key="2">
    <source>
        <dbReference type="EMBL" id="CAB9516012.1"/>
    </source>
</evidence>
<dbReference type="Proteomes" id="UP001153069">
    <property type="component" value="Unassembled WGS sequence"/>
</dbReference>
<feature type="region of interest" description="Disordered" evidence="1">
    <location>
        <begin position="373"/>
        <end position="430"/>
    </location>
</feature>
<dbReference type="AlphaFoldDB" id="A0A9N8HKG1"/>
<feature type="region of interest" description="Disordered" evidence="1">
    <location>
        <begin position="1"/>
        <end position="84"/>
    </location>
</feature>